<proteinExistence type="predicted"/>
<protein>
    <submittedName>
        <fullName evidence="2">Uncharacterized protein</fullName>
    </submittedName>
</protein>
<evidence type="ECO:0000256" key="1">
    <source>
        <dbReference type="SAM" id="MobiDB-lite"/>
    </source>
</evidence>
<sequence length="101" mass="11327">MRTAQVAGHTHKTSHVIIGVQYIIILYGGAEEEGGTRQYRPIYGGIGNRRREQTPVNNVRRRAHTHTHTHTHIQYDDNATTAAGQQPPSGEIKKKKTIFIS</sequence>
<name>A0A2S2PD81_SCHGA</name>
<organism evidence="2">
    <name type="scientific">Schizaphis graminum</name>
    <name type="common">Green bug aphid</name>
    <dbReference type="NCBI Taxonomy" id="13262"/>
    <lineage>
        <taxon>Eukaryota</taxon>
        <taxon>Metazoa</taxon>
        <taxon>Ecdysozoa</taxon>
        <taxon>Arthropoda</taxon>
        <taxon>Hexapoda</taxon>
        <taxon>Insecta</taxon>
        <taxon>Pterygota</taxon>
        <taxon>Neoptera</taxon>
        <taxon>Paraneoptera</taxon>
        <taxon>Hemiptera</taxon>
        <taxon>Sternorrhyncha</taxon>
        <taxon>Aphidomorpha</taxon>
        <taxon>Aphidoidea</taxon>
        <taxon>Aphididae</taxon>
        <taxon>Aphidini</taxon>
        <taxon>Schizaphis</taxon>
    </lineage>
</organism>
<dbReference type="EMBL" id="GGMR01014733">
    <property type="protein sequence ID" value="MBY27352.1"/>
    <property type="molecule type" value="Transcribed_RNA"/>
</dbReference>
<evidence type="ECO:0000313" key="2">
    <source>
        <dbReference type="EMBL" id="MBY27352.1"/>
    </source>
</evidence>
<dbReference type="AlphaFoldDB" id="A0A2S2PD81"/>
<feature type="region of interest" description="Disordered" evidence="1">
    <location>
        <begin position="81"/>
        <end position="101"/>
    </location>
</feature>
<reference evidence="2" key="1">
    <citation type="submission" date="2018-04" db="EMBL/GenBank/DDBJ databases">
        <title>Transcriptome of Schizaphis graminum biotype I.</title>
        <authorList>
            <person name="Scully E.D."/>
            <person name="Geib S.M."/>
            <person name="Palmer N.A."/>
            <person name="Koch K."/>
            <person name="Bradshaw J."/>
            <person name="Heng-Moss T."/>
            <person name="Sarath G."/>
        </authorList>
    </citation>
    <scope>NUCLEOTIDE SEQUENCE</scope>
</reference>
<accession>A0A2S2PD81</accession>
<gene>
    <name evidence="2" type="ORF">g.9068</name>
</gene>